<dbReference type="Gene3D" id="3.10.20.280">
    <property type="entry name" value="RnfH-like"/>
    <property type="match status" value="1"/>
</dbReference>
<evidence type="ECO:0000313" key="5">
    <source>
        <dbReference type="Proteomes" id="UP000007564"/>
    </source>
</evidence>
<gene>
    <name evidence="4" type="ORF">BN112_0445</name>
</gene>
<dbReference type="KEGG" id="bbh:BN112_0445"/>
<dbReference type="OrthoDB" id="9796575at2"/>
<dbReference type="InterPro" id="IPR005346">
    <property type="entry name" value="RnfH"/>
</dbReference>
<evidence type="ECO:0000256" key="3">
    <source>
        <dbReference type="SAM" id="MobiDB-lite"/>
    </source>
</evidence>
<evidence type="ECO:0000256" key="2">
    <source>
        <dbReference type="HAMAP-Rule" id="MF_00460"/>
    </source>
</evidence>
<feature type="region of interest" description="Disordered" evidence="3">
    <location>
        <begin position="90"/>
        <end position="116"/>
    </location>
</feature>
<comment type="similarity">
    <text evidence="1 2">Belongs to the UPF0125 (RnfH) family.</text>
</comment>
<dbReference type="Pfam" id="PF03658">
    <property type="entry name" value="Ub-RnfH"/>
    <property type="match status" value="1"/>
</dbReference>
<dbReference type="RefSeq" id="WP_015063760.1">
    <property type="nucleotide sequence ID" value="NC_019382.1"/>
</dbReference>
<dbReference type="PANTHER" id="PTHR37483:SF1">
    <property type="entry name" value="UPF0125 PROTEIN RATB"/>
    <property type="match status" value="1"/>
</dbReference>
<protein>
    <recommendedName>
        <fullName evidence="2">UPF0125 protein BN112_0445</fullName>
    </recommendedName>
</protein>
<evidence type="ECO:0000256" key="1">
    <source>
        <dbReference type="ARBA" id="ARBA00010645"/>
    </source>
</evidence>
<dbReference type="SUPFAM" id="SSF54285">
    <property type="entry name" value="MoaD/ThiS"/>
    <property type="match status" value="1"/>
</dbReference>
<name>A0A0C6P264_BORBO</name>
<organism evidence="4 5">
    <name type="scientific">Bordetella bronchiseptica 253</name>
    <dbReference type="NCBI Taxonomy" id="568707"/>
    <lineage>
        <taxon>Bacteria</taxon>
        <taxon>Pseudomonadati</taxon>
        <taxon>Pseudomonadota</taxon>
        <taxon>Betaproteobacteria</taxon>
        <taxon>Burkholderiales</taxon>
        <taxon>Alcaligenaceae</taxon>
        <taxon>Bordetella</taxon>
    </lineage>
</organism>
<feature type="compositionally biased region" description="Basic residues" evidence="3">
    <location>
        <begin position="92"/>
        <end position="103"/>
    </location>
</feature>
<dbReference type="NCBIfam" id="NF002490">
    <property type="entry name" value="PRK01777.1"/>
    <property type="match status" value="1"/>
</dbReference>
<dbReference type="EMBL" id="HE965806">
    <property type="protein sequence ID" value="CCJ52363.1"/>
    <property type="molecule type" value="Genomic_DNA"/>
</dbReference>
<proteinExistence type="inferred from homology"/>
<dbReference type="InterPro" id="IPR016155">
    <property type="entry name" value="Mopterin_synth/thiamin_S_b"/>
</dbReference>
<dbReference type="Proteomes" id="UP000007564">
    <property type="component" value="Chromosome"/>
</dbReference>
<dbReference type="AlphaFoldDB" id="A0A0C6P264"/>
<dbReference type="PANTHER" id="PTHR37483">
    <property type="entry name" value="UPF0125 PROTEIN RATB"/>
    <property type="match status" value="1"/>
</dbReference>
<dbReference type="HAMAP" id="MF_00460">
    <property type="entry name" value="UPF0125_RnfH"/>
    <property type="match status" value="1"/>
</dbReference>
<evidence type="ECO:0000313" key="4">
    <source>
        <dbReference type="EMBL" id="CCJ52363.1"/>
    </source>
</evidence>
<sequence length="116" mass="11985">MANDAPAPAGSLRVTVCHARPDGAWQRAVTLPAGATVADAVAASGFAAAHPGQDPWAHGVGVFGKAQAADAPLADGDRVEIYRGLSFDPKESRRRRAEHRRALAARGGKTRPAGLL</sequence>
<reference evidence="4 5" key="1">
    <citation type="journal article" date="2012" name="BMC Genomics">
        <title>Comparative genomics of the classical Bordetella subspecies: the evolution and exchange of virulence-associated diversity amongst closely related pathogens.</title>
        <authorList>
            <person name="Park J."/>
            <person name="Zhang Y."/>
            <person name="Buboltz A.M."/>
            <person name="Zhang X."/>
            <person name="Schuster S.C."/>
            <person name="Ahuja U."/>
            <person name="Liu M."/>
            <person name="Miller J.F."/>
            <person name="Sebaihia M."/>
            <person name="Bentley S.D."/>
            <person name="Parkhill J."/>
            <person name="Harvill E.T."/>
        </authorList>
    </citation>
    <scope>NUCLEOTIDE SEQUENCE [LARGE SCALE GENOMIC DNA]</scope>
    <source>
        <strain evidence="4 5">253</strain>
    </source>
</reference>
<dbReference type="HOGENOM" id="CLU_150721_0_0_4"/>
<accession>A0A0C6P264</accession>
<dbReference type="InterPro" id="IPR037021">
    <property type="entry name" value="RnfH_sf"/>
</dbReference>